<feature type="non-terminal residue" evidence="2">
    <location>
        <position position="1"/>
    </location>
</feature>
<protein>
    <submittedName>
        <fullName evidence="2">Uncharacterized protein</fullName>
    </submittedName>
</protein>
<dbReference type="AlphaFoldDB" id="A0A6J4VHW0"/>
<evidence type="ECO:0000256" key="1">
    <source>
        <dbReference type="SAM" id="MobiDB-lite"/>
    </source>
</evidence>
<feature type="compositionally biased region" description="Basic residues" evidence="1">
    <location>
        <begin position="72"/>
        <end position="84"/>
    </location>
</feature>
<gene>
    <name evidence="2" type="ORF">AVDCRST_MAG49-4281</name>
</gene>
<organism evidence="2">
    <name type="scientific">uncultured Thermomicrobiales bacterium</name>
    <dbReference type="NCBI Taxonomy" id="1645740"/>
    <lineage>
        <taxon>Bacteria</taxon>
        <taxon>Pseudomonadati</taxon>
        <taxon>Thermomicrobiota</taxon>
        <taxon>Thermomicrobia</taxon>
        <taxon>Thermomicrobiales</taxon>
        <taxon>environmental samples</taxon>
    </lineage>
</organism>
<proteinExistence type="predicted"/>
<name>A0A6J4VHW0_9BACT</name>
<dbReference type="EMBL" id="CADCWG010000308">
    <property type="protein sequence ID" value="CAA9576760.1"/>
    <property type="molecule type" value="Genomic_DNA"/>
</dbReference>
<feature type="region of interest" description="Disordered" evidence="1">
    <location>
        <begin position="1"/>
        <end position="84"/>
    </location>
</feature>
<evidence type="ECO:0000313" key="2">
    <source>
        <dbReference type="EMBL" id="CAA9576760.1"/>
    </source>
</evidence>
<reference evidence="2" key="1">
    <citation type="submission" date="2020-02" db="EMBL/GenBank/DDBJ databases">
        <authorList>
            <person name="Meier V. D."/>
        </authorList>
    </citation>
    <scope>NUCLEOTIDE SEQUENCE</scope>
    <source>
        <strain evidence="2">AVDCRST_MAG49</strain>
    </source>
</reference>
<accession>A0A6J4VHW0</accession>
<feature type="non-terminal residue" evidence="2">
    <location>
        <position position="84"/>
    </location>
</feature>
<sequence>DRRPSAASHPSAGPDRPDRRGPPGGARGAPLRRRRPDRPGHGIRPGRRGLGGILGRSPAAVRRSRRGDVHRVGRRRGRGRQGRV</sequence>